<comment type="caution">
    <text evidence="2">The sequence shown here is derived from an EMBL/GenBank/DDBJ whole genome shotgun (WGS) entry which is preliminary data.</text>
</comment>
<name>A0A7W7U8S1_9ACTN</name>
<keyword evidence="3" id="KW-1185">Reference proteome</keyword>
<keyword evidence="2" id="KW-0282">Flagellum</keyword>
<evidence type="ECO:0000313" key="2">
    <source>
        <dbReference type="EMBL" id="MBB4987142.1"/>
    </source>
</evidence>
<keyword evidence="1" id="KW-1133">Transmembrane helix</keyword>
<keyword evidence="1" id="KW-0812">Transmembrane</keyword>
<keyword evidence="1" id="KW-0472">Membrane</keyword>
<proteinExistence type="predicted"/>
<sequence length="258" mass="27494">MTSPGPVGGTPVKKRIERSITGGCLVFLVLLIMVGVSLVTVVGYVLWSTGNTTEKNRTAAEAELHDLINRAALESAGALRASAATDPATLTALIGKHTEAPVITYDAAHKKFTAVVEKATDYQRVNMLGGGSDRIAACGIFTYTLGPDRTWRVDVTTRETTACLPSSEVGHLARGAREVLEGLDDDLTTVTQARRALDRTRPLGRLTVRKVTHDKRTTTISALLTDTAQTVDQCFLLTLPRPGNQVPSPVTVTPASSC</sequence>
<gene>
    <name evidence="2" type="ORF">GGE06_008114</name>
</gene>
<evidence type="ECO:0000313" key="3">
    <source>
        <dbReference type="Proteomes" id="UP000582643"/>
    </source>
</evidence>
<protein>
    <submittedName>
        <fullName evidence="2">Flagellar basal body-associated protein FliL</fullName>
    </submittedName>
</protein>
<reference evidence="2 3" key="1">
    <citation type="submission" date="2020-08" db="EMBL/GenBank/DDBJ databases">
        <title>Genomic Encyclopedia of Type Strains, Phase III (KMG-III): the genomes of soil and plant-associated and newly described type strains.</title>
        <authorList>
            <person name="Whitman W."/>
        </authorList>
    </citation>
    <scope>NUCLEOTIDE SEQUENCE [LARGE SCALE GENOMIC DNA]</scope>
    <source>
        <strain evidence="2 3">SFB5A</strain>
    </source>
</reference>
<accession>A0A7W7U8S1</accession>
<dbReference type="RefSeq" id="WP_116163809.1">
    <property type="nucleotide sequence ID" value="NZ_JACHJY010000017.1"/>
</dbReference>
<feature type="transmembrane region" description="Helical" evidence="1">
    <location>
        <begin position="20"/>
        <end position="47"/>
    </location>
</feature>
<keyword evidence="2" id="KW-0969">Cilium</keyword>
<dbReference type="AlphaFoldDB" id="A0A7W7U8S1"/>
<dbReference type="EMBL" id="JACHJY010000017">
    <property type="protein sequence ID" value="MBB4987142.1"/>
    <property type="molecule type" value="Genomic_DNA"/>
</dbReference>
<evidence type="ECO:0000256" key="1">
    <source>
        <dbReference type="SAM" id="Phobius"/>
    </source>
</evidence>
<organism evidence="2 3">
    <name type="scientific">Streptomyces nymphaeiformis</name>
    <dbReference type="NCBI Taxonomy" id="2663842"/>
    <lineage>
        <taxon>Bacteria</taxon>
        <taxon>Bacillati</taxon>
        <taxon>Actinomycetota</taxon>
        <taxon>Actinomycetes</taxon>
        <taxon>Kitasatosporales</taxon>
        <taxon>Streptomycetaceae</taxon>
        <taxon>Streptomyces</taxon>
    </lineage>
</organism>
<dbReference type="Proteomes" id="UP000582643">
    <property type="component" value="Unassembled WGS sequence"/>
</dbReference>
<keyword evidence="2" id="KW-0966">Cell projection</keyword>